<dbReference type="GO" id="GO:0005524">
    <property type="term" value="F:ATP binding"/>
    <property type="evidence" value="ECO:0007669"/>
    <property type="project" value="UniProtKB-KW"/>
</dbReference>
<dbReference type="EMBL" id="VFRA01000001">
    <property type="protein sequence ID" value="TQO19088.1"/>
    <property type="molecule type" value="Genomic_DNA"/>
</dbReference>
<keyword evidence="3 6" id="KW-0521">NADP</keyword>
<keyword evidence="4 6" id="KW-0520">NAD</keyword>
<dbReference type="OrthoDB" id="9806925at2"/>
<evidence type="ECO:0000256" key="3">
    <source>
        <dbReference type="ARBA" id="ARBA00022857"/>
    </source>
</evidence>
<dbReference type="Proteomes" id="UP000316560">
    <property type="component" value="Unassembled WGS sequence"/>
</dbReference>
<feature type="domain" description="YjeF C-terminal" evidence="8">
    <location>
        <begin position="8"/>
        <end position="269"/>
    </location>
</feature>
<comment type="catalytic activity">
    <reaction evidence="6">
        <text>(6S)-NADPHX + ADP = AMP + phosphate + NADPH + H(+)</text>
        <dbReference type="Rhea" id="RHEA:32235"/>
        <dbReference type="ChEBI" id="CHEBI:15378"/>
        <dbReference type="ChEBI" id="CHEBI:43474"/>
        <dbReference type="ChEBI" id="CHEBI:57783"/>
        <dbReference type="ChEBI" id="CHEBI:64076"/>
        <dbReference type="ChEBI" id="CHEBI:456215"/>
        <dbReference type="ChEBI" id="CHEBI:456216"/>
        <dbReference type="EC" id="4.2.1.136"/>
    </reaction>
</comment>
<evidence type="ECO:0000313" key="10">
    <source>
        <dbReference type="Proteomes" id="UP000316560"/>
    </source>
</evidence>
<evidence type="ECO:0000259" key="8">
    <source>
        <dbReference type="PROSITE" id="PS51383"/>
    </source>
</evidence>
<dbReference type="GO" id="GO:0052855">
    <property type="term" value="F:ADP-dependent NAD(P)H-hydrate dehydratase activity"/>
    <property type="evidence" value="ECO:0007669"/>
    <property type="project" value="UniProtKB-UniRule"/>
</dbReference>
<dbReference type="RefSeq" id="WP_141989599.1">
    <property type="nucleotide sequence ID" value="NZ_VFRA01000001.1"/>
</dbReference>
<evidence type="ECO:0000256" key="4">
    <source>
        <dbReference type="ARBA" id="ARBA00023027"/>
    </source>
</evidence>
<dbReference type="HAMAP" id="MF_01965">
    <property type="entry name" value="NADHX_dehydratase"/>
    <property type="match status" value="1"/>
</dbReference>
<protein>
    <recommendedName>
        <fullName evidence="6">ADP-dependent (S)-NAD(P)H-hydrate dehydratase</fullName>
        <ecNumber evidence="6">4.2.1.136</ecNumber>
    </recommendedName>
    <alternativeName>
        <fullName evidence="6">ADP-dependent NAD(P)HX dehydratase</fullName>
    </alternativeName>
</protein>
<feature type="binding site" evidence="6">
    <location>
        <position position="205"/>
    </location>
    <ligand>
        <name>(6S)-NADPHX</name>
        <dbReference type="ChEBI" id="CHEBI:64076"/>
    </ligand>
</feature>
<accession>A0A8H2PXT3</accession>
<comment type="catalytic activity">
    <reaction evidence="6">
        <text>(6S)-NADHX + ADP = AMP + phosphate + NADH + H(+)</text>
        <dbReference type="Rhea" id="RHEA:32223"/>
        <dbReference type="ChEBI" id="CHEBI:15378"/>
        <dbReference type="ChEBI" id="CHEBI:43474"/>
        <dbReference type="ChEBI" id="CHEBI:57945"/>
        <dbReference type="ChEBI" id="CHEBI:64074"/>
        <dbReference type="ChEBI" id="CHEBI:456215"/>
        <dbReference type="ChEBI" id="CHEBI:456216"/>
        <dbReference type="EC" id="4.2.1.136"/>
    </reaction>
</comment>
<dbReference type="PROSITE" id="PS51383">
    <property type="entry name" value="YJEF_C_3"/>
    <property type="match status" value="1"/>
</dbReference>
<feature type="binding site" evidence="6">
    <location>
        <position position="43"/>
    </location>
    <ligand>
        <name>(6S)-NADPHX</name>
        <dbReference type="ChEBI" id="CHEBI:64076"/>
    </ligand>
</feature>
<comment type="similarity">
    <text evidence="6">Belongs to the NnrD/CARKD family.</text>
</comment>
<comment type="function">
    <text evidence="6">Catalyzes the dehydration of the S-form of NAD(P)HX at the expense of ADP, which is converted to AMP. Together with NAD(P)HX epimerase, which catalyzes the epimerization of the S- and R-forms, the enzyme allows the repair of both epimers of NAD(P)HX, a damaged form of NAD(P)H that is a result of enzymatic or heat-dependent hydration.</text>
</comment>
<dbReference type="AlphaFoldDB" id="A0A8H2PXT3"/>
<feature type="compositionally biased region" description="Gly residues" evidence="7">
    <location>
        <begin position="276"/>
        <end position="291"/>
    </location>
</feature>
<dbReference type="CDD" id="cd01171">
    <property type="entry name" value="YXKO-related"/>
    <property type="match status" value="1"/>
</dbReference>
<evidence type="ECO:0000256" key="2">
    <source>
        <dbReference type="ARBA" id="ARBA00022840"/>
    </source>
</evidence>
<feature type="binding site" evidence="6">
    <location>
        <position position="93"/>
    </location>
    <ligand>
        <name>(6S)-NADPHX</name>
        <dbReference type="ChEBI" id="CHEBI:64076"/>
    </ligand>
</feature>
<evidence type="ECO:0000256" key="6">
    <source>
        <dbReference type="HAMAP-Rule" id="MF_01965"/>
    </source>
</evidence>
<proteinExistence type="inferred from homology"/>
<gene>
    <name evidence="6" type="primary">nnrD</name>
    <name evidence="9" type="ORF">FB472_0621</name>
</gene>
<dbReference type="PANTHER" id="PTHR12592:SF0">
    <property type="entry name" value="ATP-DEPENDENT (S)-NAD(P)H-HYDRATE DEHYDRATASE"/>
    <property type="match status" value="1"/>
</dbReference>
<keyword evidence="9" id="KW-0808">Transferase</keyword>
<dbReference type="InterPro" id="IPR000631">
    <property type="entry name" value="CARKD"/>
</dbReference>
<dbReference type="Gene3D" id="3.40.1190.20">
    <property type="match status" value="1"/>
</dbReference>
<feature type="region of interest" description="Disordered" evidence="7">
    <location>
        <begin position="271"/>
        <end position="291"/>
    </location>
</feature>
<keyword evidence="1 6" id="KW-0547">Nucleotide-binding</keyword>
<keyword evidence="2 6" id="KW-0067">ATP-binding</keyword>
<evidence type="ECO:0000256" key="5">
    <source>
        <dbReference type="ARBA" id="ARBA00023239"/>
    </source>
</evidence>
<evidence type="ECO:0000313" key="9">
    <source>
        <dbReference type="EMBL" id="TQO19088.1"/>
    </source>
</evidence>
<organism evidence="9 10">
    <name type="scientific">Rhodoglobus vestalii</name>
    <dbReference type="NCBI Taxonomy" id="193384"/>
    <lineage>
        <taxon>Bacteria</taxon>
        <taxon>Bacillati</taxon>
        <taxon>Actinomycetota</taxon>
        <taxon>Actinomycetes</taxon>
        <taxon>Micrococcales</taxon>
        <taxon>Microbacteriaceae</taxon>
        <taxon>Rhodoglobus</taxon>
    </lineage>
</organism>
<feature type="binding site" evidence="6">
    <location>
        <position position="204"/>
    </location>
    <ligand>
        <name>AMP</name>
        <dbReference type="ChEBI" id="CHEBI:456215"/>
    </ligand>
</feature>
<dbReference type="GO" id="GO:0046496">
    <property type="term" value="P:nicotinamide nucleotide metabolic process"/>
    <property type="evidence" value="ECO:0007669"/>
    <property type="project" value="UniProtKB-UniRule"/>
</dbReference>
<dbReference type="Pfam" id="PF01256">
    <property type="entry name" value="Carb_kinase"/>
    <property type="match status" value="1"/>
</dbReference>
<name>A0A8H2PXT3_9MICO</name>
<keyword evidence="5 6" id="KW-0456">Lyase</keyword>
<dbReference type="GO" id="GO:0052856">
    <property type="term" value="F:NAD(P)HX epimerase activity"/>
    <property type="evidence" value="ECO:0007669"/>
    <property type="project" value="TreeGrafter"/>
</dbReference>
<dbReference type="PANTHER" id="PTHR12592">
    <property type="entry name" value="ATP-DEPENDENT (S)-NAD(P)H-HYDRATE DEHYDRATASE FAMILY MEMBER"/>
    <property type="match status" value="1"/>
</dbReference>
<comment type="cofactor">
    <cofactor evidence="6">
        <name>Mg(2+)</name>
        <dbReference type="ChEBI" id="CHEBI:18420"/>
    </cofactor>
</comment>
<evidence type="ECO:0000256" key="1">
    <source>
        <dbReference type="ARBA" id="ARBA00022741"/>
    </source>
</evidence>
<dbReference type="GO" id="GO:0110051">
    <property type="term" value="P:metabolite repair"/>
    <property type="evidence" value="ECO:0007669"/>
    <property type="project" value="TreeGrafter"/>
</dbReference>
<feature type="binding site" evidence="6">
    <location>
        <begin position="176"/>
        <end position="180"/>
    </location>
    <ligand>
        <name>AMP</name>
        <dbReference type="ChEBI" id="CHEBI:456215"/>
    </ligand>
</feature>
<reference evidence="9 10" key="1">
    <citation type="submission" date="2019-06" db="EMBL/GenBank/DDBJ databases">
        <title>Sequencing the genomes of 1000 actinobacteria strains.</title>
        <authorList>
            <person name="Klenk H.-P."/>
        </authorList>
    </citation>
    <scope>NUCLEOTIDE SEQUENCE [LARGE SCALE GENOMIC DNA]</scope>
    <source>
        <strain evidence="9 10">DSM 21947</strain>
    </source>
</reference>
<comment type="caution">
    <text evidence="9">The sequence shown here is derived from an EMBL/GenBank/DDBJ whole genome shotgun (WGS) entry which is preliminary data.</text>
</comment>
<dbReference type="EC" id="4.2.1.136" evidence="6"/>
<dbReference type="SUPFAM" id="SSF53613">
    <property type="entry name" value="Ribokinase-like"/>
    <property type="match status" value="1"/>
</dbReference>
<keyword evidence="9" id="KW-0418">Kinase</keyword>
<comment type="subunit">
    <text evidence="6">Homotetramer.</text>
</comment>
<dbReference type="InterPro" id="IPR029056">
    <property type="entry name" value="Ribokinase-like"/>
</dbReference>
<feature type="binding site" evidence="6">
    <location>
        <position position="139"/>
    </location>
    <ligand>
        <name>(6S)-NADPHX</name>
        <dbReference type="ChEBI" id="CHEBI:64076"/>
    </ligand>
</feature>
<keyword evidence="10" id="KW-1185">Reference proteome</keyword>
<evidence type="ECO:0000256" key="7">
    <source>
        <dbReference type="SAM" id="MobiDB-lite"/>
    </source>
</evidence>
<dbReference type="GO" id="GO:0016301">
    <property type="term" value="F:kinase activity"/>
    <property type="evidence" value="ECO:0007669"/>
    <property type="project" value="UniProtKB-KW"/>
</dbReference>
<sequence length="291" mass="29580">MGTDAIWGASDAARFIAVPGRDDDKYSRGVLGVITGSVHYPGASVLGVEAALRTGLGMVRYLGPERAQELVLQRRPEVVTAEGRVQAWLIGSGMDFAHREDAAEARIAEALQTTVPLVLDGGALDVAERSSGPVVITPHFRELGRLLDEPVESIADDPRKWAIEAAQRLGITVLIKGHTTYVTDGVATVAVASAPVWLATAGAGDALGGILGALVATHSDGVMADPSLLVGLAATASFIHGRAAERASGGGPLTILDLCESVPAVVAELVSNRNGSGPGNGSGSGSGSGPA</sequence>